<protein>
    <submittedName>
        <fullName evidence="10">Uncharacterized protein</fullName>
    </submittedName>
</protein>
<feature type="binding site" evidence="8">
    <location>
        <position position="257"/>
    </location>
    <ligand>
        <name>Na(+)</name>
        <dbReference type="ChEBI" id="CHEBI:29101"/>
        <label>1</label>
    </ligand>
</feature>
<dbReference type="AlphaFoldDB" id="A0ABD3VV05"/>
<dbReference type="InterPro" id="IPR000175">
    <property type="entry name" value="Na/ntran_symport"/>
</dbReference>
<evidence type="ECO:0000256" key="1">
    <source>
        <dbReference type="ARBA" id="ARBA00004141"/>
    </source>
</evidence>
<evidence type="ECO:0000256" key="9">
    <source>
        <dbReference type="SAM" id="Phobius"/>
    </source>
</evidence>
<feature type="transmembrane region" description="Helical" evidence="9">
    <location>
        <begin position="181"/>
        <end position="203"/>
    </location>
</feature>
<evidence type="ECO:0000256" key="5">
    <source>
        <dbReference type="ARBA" id="ARBA00022989"/>
    </source>
</evidence>
<keyword evidence="4 9" id="KW-0812">Transmembrane</keyword>
<feature type="transmembrane region" description="Helical" evidence="9">
    <location>
        <begin position="282"/>
        <end position="305"/>
    </location>
</feature>
<dbReference type="InterPro" id="IPR037272">
    <property type="entry name" value="SNS_sf"/>
</dbReference>
<dbReference type="EMBL" id="JBJQND010000010">
    <property type="protein sequence ID" value="KAL3864343.1"/>
    <property type="molecule type" value="Genomic_DNA"/>
</dbReference>
<accession>A0ABD3VV05</accession>
<comment type="similarity">
    <text evidence="2">Belongs to the sodium:neurotransmitter symporter (SNF) (TC 2.A.22) family.</text>
</comment>
<evidence type="ECO:0000313" key="11">
    <source>
        <dbReference type="Proteomes" id="UP001634394"/>
    </source>
</evidence>
<keyword evidence="7" id="KW-0325">Glycoprotein</keyword>
<feature type="transmembrane region" description="Helical" evidence="9">
    <location>
        <begin position="95"/>
        <end position="113"/>
    </location>
</feature>
<evidence type="ECO:0000256" key="3">
    <source>
        <dbReference type="ARBA" id="ARBA00022448"/>
    </source>
</evidence>
<keyword evidence="8" id="KW-0479">Metal-binding</keyword>
<organism evidence="10 11">
    <name type="scientific">Sinanodonta woodiana</name>
    <name type="common">Chinese pond mussel</name>
    <name type="synonym">Anodonta woodiana</name>
    <dbReference type="NCBI Taxonomy" id="1069815"/>
    <lineage>
        <taxon>Eukaryota</taxon>
        <taxon>Metazoa</taxon>
        <taxon>Spiralia</taxon>
        <taxon>Lophotrochozoa</taxon>
        <taxon>Mollusca</taxon>
        <taxon>Bivalvia</taxon>
        <taxon>Autobranchia</taxon>
        <taxon>Heteroconchia</taxon>
        <taxon>Palaeoheterodonta</taxon>
        <taxon>Unionida</taxon>
        <taxon>Unionoidea</taxon>
        <taxon>Unionidae</taxon>
        <taxon>Unioninae</taxon>
        <taxon>Sinanodonta</taxon>
    </lineage>
</organism>
<name>A0ABD3VV05_SINWO</name>
<dbReference type="SUPFAM" id="SSF161070">
    <property type="entry name" value="SNF-like"/>
    <property type="match status" value="1"/>
</dbReference>
<feature type="transmembrane region" description="Helical" evidence="9">
    <location>
        <begin position="388"/>
        <end position="410"/>
    </location>
</feature>
<keyword evidence="3" id="KW-0813">Transport</keyword>
<feature type="transmembrane region" description="Helical" evidence="9">
    <location>
        <begin position="343"/>
        <end position="367"/>
    </location>
</feature>
<feature type="transmembrane region" description="Helical" evidence="9">
    <location>
        <begin position="20"/>
        <end position="50"/>
    </location>
</feature>
<feature type="transmembrane region" description="Helical" evidence="9">
    <location>
        <begin position="452"/>
        <end position="473"/>
    </location>
</feature>
<evidence type="ECO:0000256" key="6">
    <source>
        <dbReference type="ARBA" id="ARBA00023136"/>
    </source>
</evidence>
<evidence type="ECO:0000256" key="2">
    <source>
        <dbReference type="ARBA" id="ARBA00006459"/>
    </source>
</evidence>
<dbReference type="Pfam" id="PF00209">
    <property type="entry name" value="SNF"/>
    <property type="match status" value="1"/>
</dbReference>
<sequence length="590" mass="66142">MNEFNTHLQIYIHEHTLIIFLIYVSLAGLFLVAYYLLVVLICIPVCYVQLKLGAFYKRGIVGIFSFLVPILKGVAVSLLLITFIRCLLHGVELSYCLYFTFASLAYPFIWSASNHGNHSFRFEKVYHSPSDEYFHDKFLQKTDHIGEGGVLLWYAALCLLATWTIIYIVTVRGTSFFGKIVYGLTPLTLLLLGIVLTYGYAAIPGASGAFNRLIGNPGQHRASFKAHDEKMNIQDMVESKLGSPRPWVDALHLHINSVGLWSGILPTLGAQLYHRKYIINAAWILQLLVYSILPHVAMFALAPYIDPRDSGGFIAAANGIKPGLSFLFTAIPASFDRLELSPFIAFCLYLCIFLFGLLHQALHLLTIMDNLFPATPKFLMTYFKRRECIVAVFCFTAFLLSLPFAAQSGIHLYAVVNDYVDRLLFTLVIISTVPFITGYIKQELLYLPIERACMSLWYGLSSLITAVLLVYYFAVYVYPRPVVGYDERWAEKLGWFIAAGPVILGLFLGAAHAVHSNKGTVKQRFMQSLRTDSFPASDPSQEYTSGDTADTGLQIAAKSPSNEHVIPEPLHKTETEVFIRPLDNSDMAKV</sequence>
<feature type="transmembrane region" description="Helical" evidence="9">
    <location>
        <begin position="62"/>
        <end position="88"/>
    </location>
</feature>
<dbReference type="PROSITE" id="PS50267">
    <property type="entry name" value="NA_NEUROTRAN_SYMP_3"/>
    <property type="match status" value="1"/>
</dbReference>
<dbReference type="PRINTS" id="PR00176">
    <property type="entry name" value="NANEUSMPORT"/>
</dbReference>
<keyword evidence="11" id="KW-1185">Reference proteome</keyword>
<dbReference type="PANTHER" id="PTHR11616:SF321">
    <property type="entry name" value="SODIUM-DEPENDENT NUTRIENT AMINO ACID TRANSPORTER 1-RELATED"/>
    <property type="match status" value="1"/>
</dbReference>
<feature type="transmembrane region" description="Helical" evidence="9">
    <location>
        <begin position="493"/>
        <end position="514"/>
    </location>
</feature>
<evidence type="ECO:0000256" key="7">
    <source>
        <dbReference type="ARBA" id="ARBA00023180"/>
    </source>
</evidence>
<evidence type="ECO:0000313" key="10">
    <source>
        <dbReference type="EMBL" id="KAL3864343.1"/>
    </source>
</evidence>
<feature type="transmembrane region" description="Helical" evidence="9">
    <location>
        <begin position="422"/>
        <end position="440"/>
    </location>
</feature>
<dbReference type="Proteomes" id="UP001634394">
    <property type="component" value="Unassembled WGS sequence"/>
</dbReference>
<gene>
    <name evidence="10" type="ORF">ACJMK2_006034</name>
</gene>
<feature type="transmembrane region" description="Helical" evidence="9">
    <location>
        <begin position="251"/>
        <end position="270"/>
    </location>
</feature>
<keyword evidence="8" id="KW-0915">Sodium</keyword>
<proteinExistence type="inferred from homology"/>
<comment type="caution">
    <text evidence="10">The sequence shown here is derived from an EMBL/GenBank/DDBJ whole genome shotgun (WGS) entry which is preliminary data.</text>
</comment>
<dbReference type="GO" id="GO:0016020">
    <property type="term" value="C:membrane"/>
    <property type="evidence" value="ECO:0007669"/>
    <property type="project" value="UniProtKB-SubCell"/>
</dbReference>
<keyword evidence="6 9" id="KW-0472">Membrane</keyword>
<keyword evidence="5 9" id="KW-1133">Transmembrane helix</keyword>
<evidence type="ECO:0000256" key="4">
    <source>
        <dbReference type="ARBA" id="ARBA00022692"/>
    </source>
</evidence>
<dbReference type="PANTHER" id="PTHR11616">
    <property type="entry name" value="SODIUM/CHLORIDE DEPENDENT TRANSPORTER"/>
    <property type="match status" value="1"/>
</dbReference>
<comment type="subcellular location">
    <subcellularLocation>
        <location evidence="1">Membrane</location>
        <topology evidence="1">Multi-pass membrane protein</topology>
    </subcellularLocation>
</comment>
<evidence type="ECO:0000256" key="8">
    <source>
        <dbReference type="PIRSR" id="PIRSR600175-1"/>
    </source>
</evidence>
<feature type="transmembrane region" description="Helical" evidence="9">
    <location>
        <begin position="151"/>
        <end position="169"/>
    </location>
</feature>
<reference evidence="10 11" key="1">
    <citation type="submission" date="2024-11" db="EMBL/GenBank/DDBJ databases">
        <title>Chromosome-level genome assembly of the freshwater bivalve Anodonta woodiana.</title>
        <authorList>
            <person name="Chen X."/>
        </authorList>
    </citation>
    <scope>NUCLEOTIDE SEQUENCE [LARGE SCALE GENOMIC DNA]</scope>
    <source>
        <strain evidence="10">MN2024</strain>
        <tissue evidence="10">Gills</tissue>
    </source>
</reference>